<dbReference type="InterPro" id="IPR023154">
    <property type="entry name" value="Jann4075-like_sf"/>
</dbReference>
<evidence type="ECO:0000313" key="2">
    <source>
        <dbReference type="EMBL" id="RKT79880.1"/>
    </source>
</evidence>
<dbReference type="RefSeq" id="WP_121034698.1">
    <property type="nucleotide sequence ID" value="NZ_JACHVT010000005.1"/>
</dbReference>
<dbReference type="AlphaFoldDB" id="A0A495XZ43"/>
<dbReference type="Proteomes" id="UP000590811">
    <property type="component" value="Unassembled WGS sequence"/>
</dbReference>
<dbReference type="EMBL" id="JACHVT010000005">
    <property type="protein sequence ID" value="MBB2987480.1"/>
    <property type="molecule type" value="Genomic_DNA"/>
</dbReference>
<dbReference type="Gene3D" id="1.10.238.120">
    <property type="entry name" value="Jann4075-like"/>
    <property type="match status" value="1"/>
</dbReference>
<gene>
    <name evidence="2" type="ORF">DFJ68_3358</name>
    <name evidence="1" type="ORF">FHW14_002663</name>
</gene>
<name>A0A495XZ43_9MICO</name>
<accession>A0A495XZ43</accession>
<dbReference type="Pfam" id="PF11015">
    <property type="entry name" value="DUF2853"/>
    <property type="match status" value="1"/>
</dbReference>
<dbReference type="OrthoDB" id="9812542at2"/>
<dbReference type="InterPro" id="IPR021274">
    <property type="entry name" value="DUF2853"/>
</dbReference>
<evidence type="ECO:0000313" key="4">
    <source>
        <dbReference type="Proteomes" id="UP000590811"/>
    </source>
</evidence>
<comment type="caution">
    <text evidence="2">The sequence shown here is derived from an EMBL/GenBank/DDBJ whole genome shotgun (WGS) entry which is preliminary data.</text>
</comment>
<reference evidence="1 4" key="2">
    <citation type="submission" date="2020-08" db="EMBL/GenBank/DDBJ databases">
        <title>Genomic Encyclopedia of Type Strains, Phase IV (KMG-V): Genome sequencing to study the core and pangenomes of soil and plant-associated prokaryotes.</title>
        <authorList>
            <person name="Whitman W."/>
        </authorList>
    </citation>
    <scope>NUCLEOTIDE SEQUENCE [LARGE SCALE GENOMIC DNA]</scope>
    <source>
        <strain evidence="1 4">B3ACCR2</strain>
    </source>
</reference>
<evidence type="ECO:0000313" key="1">
    <source>
        <dbReference type="EMBL" id="MBB2987480.1"/>
    </source>
</evidence>
<reference evidence="2 3" key="1">
    <citation type="submission" date="2018-10" db="EMBL/GenBank/DDBJ databases">
        <title>Sequencing the genomes of 1000 actinobacteria strains.</title>
        <authorList>
            <person name="Klenk H.-P."/>
        </authorList>
    </citation>
    <scope>NUCLEOTIDE SEQUENCE [LARGE SCALE GENOMIC DNA]</scope>
    <source>
        <strain evidence="2 3">DSM 44267</strain>
    </source>
</reference>
<evidence type="ECO:0000313" key="3">
    <source>
        <dbReference type="Proteomes" id="UP000278440"/>
    </source>
</evidence>
<keyword evidence="3" id="KW-1185">Reference proteome</keyword>
<dbReference type="Proteomes" id="UP000278440">
    <property type="component" value="Unassembled WGS sequence"/>
</dbReference>
<dbReference type="EMBL" id="RBXT01000001">
    <property type="protein sequence ID" value="RKT79880.1"/>
    <property type="molecule type" value="Genomic_DNA"/>
</dbReference>
<sequence>MAEDWAADVKKYAPDADDDAIKGIVRYCGIALHKRDSALVSFSDKTELDRVKNNFLKKKLALTVSDEEMDAALAGVRTALAGDRTKNRVTVYYLLADHFGRLGDFTKAKA</sequence>
<dbReference type="SUPFAM" id="SSF158587">
    <property type="entry name" value="Jann4075-like"/>
    <property type="match status" value="1"/>
</dbReference>
<organism evidence="2 3">
    <name type="scientific">Terracoccus luteus</name>
    <dbReference type="NCBI Taxonomy" id="53356"/>
    <lineage>
        <taxon>Bacteria</taxon>
        <taxon>Bacillati</taxon>
        <taxon>Actinomycetota</taxon>
        <taxon>Actinomycetes</taxon>
        <taxon>Micrococcales</taxon>
        <taxon>Intrasporangiaceae</taxon>
        <taxon>Terracoccus</taxon>
    </lineage>
</organism>
<proteinExistence type="predicted"/>
<protein>
    <submittedName>
        <fullName evidence="2">Uncharacterized protein DUF2853</fullName>
    </submittedName>
</protein>